<reference evidence="2" key="1">
    <citation type="submission" date="2016-06" db="EMBL/GenBank/DDBJ databases">
        <title>Parallel loss of symbiosis genes in relatives of nitrogen-fixing non-legume Parasponia.</title>
        <authorList>
            <person name="Van Velzen R."/>
            <person name="Holmer R."/>
            <person name="Bu F."/>
            <person name="Rutten L."/>
            <person name="Van Zeijl A."/>
            <person name="Liu W."/>
            <person name="Santuari L."/>
            <person name="Cao Q."/>
            <person name="Sharma T."/>
            <person name="Shen D."/>
            <person name="Roswanjaya Y."/>
            <person name="Wardhani T."/>
            <person name="Kalhor M.S."/>
            <person name="Jansen J."/>
            <person name="Van den Hoogen J."/>
            <person name="Gungor B."/>
            <person name="Hartog M."/>
            <person name="Hontelez J."/>
            <person name="Verver J."/>
            <person name="Yang W.-C."/>
            <person name="Schijlen E."/>
            <person name="Repin R."/>
            <person name="Schilthuizen M."/>
            <person name="Schranz E."/>
            <person name="Heidstra R."/>
            <person name="Miyata K."/>
            <person name="Fedorova E."/>
            <person name="Kohlen W."/>
            <person name="Bisseling T."/>
            <person name="Smit S."/>
            <person name="Geurts R."/>
        </authorList>
    </citation>
    <scope>NUCLEOTIDE SEQUENCE [LARGE SCALE GENOMIC DNA]</scope>
    <source>
        <strain evidence="2">cv. WU1-14</strain>
    </source>
</reference>
<dbReference type="EMBL" id="JXTB01000671">
    <property type="protein sequence ID" value="PON34244.1"/>
    <property type="molecule type" value="Genomic_DNA"/>
</dbReference>
<evidence type="ECO:0000313" key="1">
    <source>
        <dbReference type="EMBL" id="PON34244.1"/>
    </source>
</evidence>
<dbReference type="Proteomes" id="UP000237105">
    <property type="component" value="Unassembled WGS sequence"/>
</dbReference>
<proteinExistence type="predicted"/>
<dbReference type="PANTHER" id="PTHR34788">
    <property type="entry name" value="F15I1.22"/>
    <property type="match status" value="1"/>
</dbReference>
<protein>
    <submittedName>
        <fullName evidence="1">Uncharacterized protein</fullName>
    </submittedName>
</protein>
<organism evidence="1 2">
    <name type="scientific">Parasponia andersonii</name>
    <name type="common">Sponia andersonii</name>
    <dbReference type="NCBI Taxonomy" id="3476"/>
    <lineage>
        <taxon>Eukaryota</taxon>
        <taxon>Viridiplantae</taxon>
        <taxon>Streptophyta</taxon>
        <taxon>Embryophyta</taxon>
        <taxon>Tracheophyta</taxon>
        <taxon>Spermatophyta</taxon>
        <taxon>Magnoliopsida</taxon>
        <taxon>eudicotyledons</taxon>
        <taxon>Gunneridae</taxon>
        <taxon>Pentapetalae</taxon>
        <taxon>rosids</taxon>
        <taxon>fabids</taxon>
        <taxon>Rosales</taxon>
        <taxon>Cannabaceae</taxon>
        <taxon>Parasponia</taxon>
    </lineage>
</organism>
<comment type="caution">
    <text evidence="1">The sequence shown here is derived from an EMBL/GenBank/DDBJ whole genome shotgun (WGS) entry which is preliminary data.</text>
</comment>
<gene>
    <name evidence="1" type="ORF">PanWU01x14_345970</name>
</gene>
<evidence type="ECO:0000313" key="2">
    <source>
        <dbReference type="Proteomes" id="UP000237105"/>
    </source>
</evidence>
<dbReference type="PANTHER" id="PTHR34788:SF4">
    <property type="entry name" value="F15I1.22"/>
    <property type="match status" value="1"/>
</dbReference>
<sequence length="134" mass="15579">MAIDHELLHQNLALLNPNRRVARQGIPLRRRKLPMVRLGGKRTRRAVVLIRWLRRIRLRRWLKLHSLRMLKKLKETYRNLVKDMEAAGASLETFHHRVFLESSFALPVMGVSFTGYPAGHVGPGSDRPTRTLVM</sequence>
<keyword evidence="2" id="KW-1185">Reference proteome</keyword>
<accession>A0A2P5ACH2</accession>
<dbReference type="AlphaFoldDB" id="A0A2P5ACH2"/>
<dbReference type="OrthoDB" id="1937329at2759"/>
<name>A0A2P5ACH2_PARAD</name>